<evidence type="ECO:0000313" key="2">
    <source>
        <dbReference type="Proteomes" id="UP001620295"/>
    </source>
</evidence>
<gene>
    <name evidence="1" type="ORF">ACI2L5_23450</name>
</gene>
<protein>
    <submittedName>
        <fullName evidence="1">Mobile element transfer protein</fullName>
    </submittedName>
</protein>
<sequence length="62" mass="7019">MSLRRFRNIARIGPVRVGTAYDQRGREKHTAVCTAPRCDFSADYDTRAAAELAARTHRCPVR</sequence>
<name>A0ABW8LQL9_9ACTN</name>
<dbReference type="RefSeq" id="WP_014177726.1">
    <property type="nucleotide sequence ID" value="NZ_CP109672.1"/>
</dbReference>
<accession>A0ABW8LQL9</accession>
<evidence type="ECO:0000313" key="1">
    <source>
        <dbReference type="EMBL" id="MFK4267868.1"/>
    </source>
</evidence>
<keyword evidence="2" id="KW-1185">Reference proteome</keyword>
<dbReference type="Proteomes" id="UP001620295">
    <property type="component" value="Unassembled WGS sequence"/>
</dbReference>
<organism evidence="1 2">
    <name type="scientific">Streptomyces milbemycinicus</name>
    <dbReference type="NCBI Taxonomy" id="476552"/>
    <lineage>
        <taxon>Bacteria</taxon>
        <taxon>Bacillati</taxon>
        <taxon>Actinomycetota</taxon>
        <taxon>Actinomycetes</taxon>
        <taxon>Kitasatosporales</taxon>
        <taxon>Streptomycetaceae</taxon>
        <taxon>Streptomyces</taxon>
    </lineage>
</organism>
<dbReference type="Pfam" id="PF05122">
    <property type="entry name" value="SpdB"/>
    <property type="match status" value="1"/>
</dbReference>
<dbReference type="InterPro" id="IPR007806">
    <property type="entry name" value="SpdB"/>
</dbReference>
<comment type="caution">
    <text evidence="1">The sequence shown here is derived from an EMBL/GenBank/DDBJ whole genome shotgun (WGS) entry which is preliminary data.</text>
</comment>
<proteinExistence type="predicted"/>
<dbReference type="EMBL" id="JBJDQH010000008">
    <property type="protein sequence ID" value="MFK4267868.1"/>
    <property type="molecule type" value="Genomic_DNA"/>
</dbReference>
<reference evidence="1 2" key="1">
    <citation type="submission" date="2024-11" db="EMBL/GenBank/DDBJ databases">
        <title>The Natural Products Discovery Center: Release of the First 8490 Sequenced Strains for Exploring Actinobacteria Biosynthetic Diversity.</title>
        <authorList>
            <person name="Kalkreuter E."/>
            <person name="Kautsar S.A."/>
            <person name="Yang D."/>
            <person name="Bader C.D."/>
            <person name="Teijaro C.N."/>
            <person name="Fluegel L."/>
            <person name="Davis C.M."/>
            <person name="Simpson J.R."/>
            <person name="Lauterbach L."/>
            <person name="Steele A.D."/>
            <person name="Gui C."/>
            <person name="Meng S."/>
            <person name="Li G."/>
            <person name="Viehrig K."/>
            <person name="Ye F."/>
            <person name="Su P."/>
            <person name="Kiefer A.F."/>
            <person name="Nichols A."/>
            <person name="Cepeda A.J."/>
            <person name="Yan W."/>
            <person name="Fan B."/>
            <person name="Jiang Y."/>
            <person name="Adhikari A."/>
            <person name="Zheng C.-J."/>
            <person name="Schuster L."/>
            <person name="Cowan T.M."/>
            <person name="Smanski M.J."/>
            <person name="Chevrette M.G."/>
            <person name="De Carvalho L.P.S."/>
            <person name="Shen B."/>
        </authorList>
    </citation>
    <scope>NUCLEOTIDE SEQUENCE [LARGE SCALE GENOMIC DNA]</scope>
    <source>
        <strain evidence="1 2">NPDC020863</strain>
    </source>
</reference>